<feature type="domain" description="Activator of Hsp90 ATPase homologue 1/2-like C-terminal" evidence="2">
    <location>
        <begin position="38"/>
        <end position="156"/>
    </location>
</feature>
<dbReference type="CDD" id="cd08901">
    <property type="entry name" value="SRPBCC_CalC_Aha1-like_8"/>
    <property type="match status" value="1"/>
</dbReference>
<reference evidence="3" key="1">
    <citation type="submission" date="2022-10" db="EMBL/GenBank/DDBJ databases">
        <title>Two novel species of Flavobacterium.</title>
        <authorList>
            <person name="Liu Q."/>
            <person name="Xin Y.-H."/>
        </authorList>
    </citation>
    <scope>NUCLEOTIDE SEQUENCE</scope>
    <source>
        <strain evidence="3">LS1R47</strain>
    </source>
</reference>
<dbReference type="SUPFAM" id="SSF55961">
    <property type="entry name" value="Bet v1-like"/>
    <property type="match status" value="1"/>
</dbReference>
<comment type="caution">
    <text evidence="3">The sequence shown here is derived from an EMBL/GenBank/DDBJ whole genome shotgun (WGS) entry which is preliminary data.</text>
</comment>
<dbReference type="AlphaFoldDB" id="A0A9X3C8A7"/>
<protein>
    <submittedName>
        <fullName evidence="3">SRPBCC family protein</fullName>
    </submittedName>
</protein>
<dbReference type="EMBL" id="JAOZEV010000010">
    <property type="protein sequence ID" value="MCV9933327.1"/>
    <property type="molecule type" value="Genomic_DNA"/>
</dbReference>
<organism evidence="3 4">
    <name type="scientific">Flavobacterium frigoritolerans</name>
    <dbReference type="NCBI Taxonomy" id="2987686"/>
    <lineage>
        <taxon>Bacteria</taxon>
        <taxon>Pseudomonadati</taxon>
        <taxon>Bacteroidota</taxon>
        <taxon>Flavobacteriia</taxon>
        <taxon>Flavobacteriales</taxon>
        <taxon>Flavobacteriaceae</taxon>
        <taxon>Flavobacterium</taxon>
    </lineage>
</organism>
<name>A0A9X3C8A7_9FLAO</name>
<dbReference type="InterPro" id="IPR013538">
    <property type="entry name" value="ASHA1/2-like_C"/>
</dbReference>
<proteinExistence type="inferred from homology"/>
<evidence type="ECO:0000313" key="3">
    <source>
        <dbReference type="EMBL" id="MCV9933327.1"/>
    </source>
</evidence>
<evidence type="ECO:0000259" key="2">
    <source>
        <dbReference type="Pfam" id="PF08327"/>
    </source>
</evidence>
<evidence type="ECO:0000313" key="4">
    <source>
        <dbReference type="Proteomes" id="UP001151133"/>
    </source>
</evidence>
<dbReference type="Proteomes" id="UP001151133">
    <property type="component" value="Unassembled WGS sequence"/>
</dbReference>
<dbReference type="InterPro" id="IPR023393">
    <property type="entry name" value="START-like_dom_sf"/>
</dbReference>
<comment type="similarity">
    <text evidence="1">Belongs to the AHA1 family.</text>
</comment>
<keyword evidence="4" id="KW-1185">Reference proteome</keyword>
<dbReference type="Pfam" id="PF08327">
    <property type="entry name" value="AHSA1"/>
    <property type="match status" value="1"/>
</dbReference>
<gene>
    <name evidence="3" type="ORF">OIU80_13635</name>
</gene>
<sequence length="175" mass="20365">MRSKEYFYMQDSKLELEKNSNMSSNPKSVEAQMLIRKPAEIVFNAFIDPNVTKNFWFTKGSDKLAVGKHIIWEWEMYKVSTTIFVKEIIKNEKISIEWNEPKTTVDFEFRKITDDTTYVVIKNYGFAKEGDELLNIIKDATGGFTTVLDGLKAYLEHNINLNLIADKFPKEAFNK</sequence>
<evidence type="ECO:0000256" key="1">
    <source>
        <dbReference type="ARBA" id="ARBA00006817"/>
    </source>
</evidence>
<accession>A0A9X3C8A7</accession>
<dbReference type="Gene3D" id="3.30.530.20">
    <property type="match status" value="1"/>
</dbReference>